<evidence type="ECO:0000256" key="1">
    <source>
        <dbReference type="SAM" id="MobiDB-lite"/>
    </source>
</evidence>
<dbReference type="AlphaFoldDB" id="A0A3P6ETC3"/>
<protein>
    <recommendedName>
        <fullName evidence="3">F-box domain-containing protein</fullName>
    </recommendedName>
</protein>
<reference evidence="2" key="1">
    <citation type="submission" date="2018-11" db="EMBL/GenBank/DDBJ databases">
        <authorList>
            <consortium name="Genoscope - CEA"/>
            <person name="William W."/>
        </authorList>
    </citation>
    <scope>NUCLEOTIDE SEQUENCE</scope>
</reference>
<feature type="region of interest" description="Disordered" evidence="1">
    <location>
        <begin position="1"/>
        <end position="22"/>
    </location>
</feature>
<sequence>MISGRVEPTKKKKKNTVREPPSMFSSLPDEIVENILARVSRWKYPLPIALSCLKEIPHSLII</sequence>
<organism evidence="2">
    <name type="scientific">Brassica oleracea</name>
    <name type="common">Wild cabbage</name>
    <dbReference type="NCBI Taxonomy" id="3712"/>
    <lineage>
        <taxon>Eukaryota</taxon>
        <taxon>Viridiplantae</taxon>
        <taxon>Streptophyta</taxon>
        <taxon>Embryophyta</taxon>
        <taxon>Tracheophyta</taxon>
        <taxon>Spermatophyta</taxon>
        <taxon>Magnoliopsida</taxon>
        <taxon>eudicotyledons</taxon>
        <taxon>Gunneridae</taxon>
        <taxon>Pentapetalae</taxon>
        <taxon>rosids</taxon>
        <taxon>malvids</taxon>
        <taxon>Brassicales</taxon>
        <taxon>Brassicaceae</taxon>
        <taxon>Brassiceae</taxon>
        <taxon>Brassica</taxon>
    </lineage>
</organism>
<name>A0A3P6ETC3_BRAOL</name>
<evidence type="ECO:0000313" key="2">
    <source>
        <dbReference type="EMBL" id="VDD40636.1"/>
    </source>
</evidence>
<evidence type="ECO:0008006" key="3">
    <source>
        <dbReference type="Google" id="ProtNLM"/>
    </source>
</evidence>
<dbReference type="EMBL" id="LR031876">
    <property type="protein sequence ID" value="VDD40636.1"/>
    <property type="molecule type" value="Genomic_DNA"/>
</dbReference>
<accession>A0A3P6ETC3</accession>
<proteinExistence type="predicted"/>
<gene>
    <name evidence="2" type="ORF">BOLC7T46196H</name>
</gene>